<reference evidence="1" key="2">
    <citation type="journal article" date="2024" name="Plant">
        <title>Genomic evolution and insights into agronomic trait innovations of Sesamum species.</title>
        <authorList>
            <person name="Miao H."/>
            <person name="Wang L."/>
            <person name="Qu L."/>
            <person name="Liu H."/>
            <person name="Sun Y."/>
            <person name="Le M."/>
            <person name="Wang Q."/>
            <person name="Wei S."/>
            <person name="Zheng Y."/>
            <person name="Lin W."/>
            <person name="Duan Y."/>
            <person name="Cao H."/>
            <person name="Xiong S."/>
            <person name="Wang X."/>
            <person name="Wei L."/>
            <person name="Li C."/>
            <person name="Ma Q."/>
            <person name="Ju M."/>
            <person name="Zhao R."/>
            <person name="Li G."/>
            <person name="Mu C."/>
            <person name="Tian Q."/>
            <person name="Mei H."/>
            <person name="Zhang T."/>
            <person name="Gao T."/>
            <person name="Zhang H."/>
        </authorList>
    </citation>
    <scope>NUCLEOTIDE SEQUENCE</scope>
    <source>
        <strain evidence="1">G02</strain>
    </source>
</reference>
<proteinExistence type="predicted"/>
<accession>A0AAW2PIP7</accession>
<protein>
    <submittedName>
        <fullName evidence="1">Uncharacterized protein</fullName>
    </submittedName>
</protein>
<gene>
    <name evidence="1" type="ORF">Sradi_3948400</name>
</gene>
<organism evidence="1">
    <name type="scientific">Sesamum radiatum</name>
    <name type="common">Black benniseed</name>
    <dbReference type="NCBI Taxonomy" id="300843"/>
    <lineage>
        <taxon>Eukaryota</taxon>
        <taxon>Viridiplantae</taxon>
        <taxon>Streptophyta</taxon>
        <taxon>Embryophyta</taxon>
        <taxon>Tracheophyta</taxon>
        <taxon>Spermatophyta</taxon>
        <taxon>Magnoliopsida</taxon>
        <taxon>eudicotyledons</taxon>
        <taxon>Gunneridae</taxon>
        <taxon>Pentapetalae</taxon>
        <taxon>asterids</taxon>
        <taxon>lamiids</taxon>
        <taxon>Lamiales</taxon>
        <taxon>Pedaliaceae</taxon>
        <taxon>Sesamum</taxon>
    </lineage>
</organism>
<dbReference type="AlphaFoldDB" id="A0AAW2PIP7"/>
<reference evidence="1" key="1">
    <citation type="submission" date="2020-06" db="EMBL/GenBank/DDBJ databases">
        <authorList>
            <person name="Li T."/>
            <person name="Hu X."/>
            <person name="Zhang T."/>
            <person name="Song X."/>
            <person name="Zhang H."/>
            <person name="Dai N."/>
            <person name="Sheng W."/>
            <person name="Hou X."/>
            <person name="Wei L."/>
        </authorList>
    </citation>
    <scope>NUCLEOTIDE SEQUENCE</scope>
    <source>
        <strain evidence="1">G02</strain>
        <tissue evidence="1">Leaf</tissue>
    </source>
</reference>
<comment type="caution">
    <text evidence="1">The sequence shown here is derived from an EMBL/GenBank/DDBJ whole genome shotgun (WGS) entry which is preliminary data.</text>
</comment>
<dbReference type="EMBL" id="JACGWJ010000017">
    <property type="protein sequence ID" value="KAL0355015.1"/>
    <property type="molecule type" value="Genomic_DNA"/>
</dbReference>
<evidence type="ECO:0000313" key="1">
    <source>
        <dbReference type="EMBL" id="KAL0355015.1"/>
    </source>
</evidence>
<name>A0AAW2PIP7_SESRA</name>
<sequence>MAAPEAEEREHSSWEELLRKMLPEGAPLPDEDQLDYSISVDFIGPSPFFTPPVVRDSESKIHYFPEGGPVADSKKHRVAEVLFQFRHHEL</sequence>